<evidence type="ECO:0000256" key="2">
    <source>
        <dbReference type="ARBA" id="ARBA00022737"/>
    </source>
</evidence>
<keyword evidence="1 3" id="KW-0853">WD repeat</keyword>
<reference evidence="6" key="1">
    <citation type="submission" date="2017-02" db="UniProtKB">
        <authorList>
            <consortium name="WormBaseParasite"/>
        </authorList>
    </citation>
    <scope>IDENTIFICATION</scope>
</reference>
<dbReference type="AlphaFoldDB" id="A0A0N4Z4M8"/>
<dbReference type="InterPro" id="IPR036322">
    <property type="entry name" value="WD40_repeat_dom_sf"/>
</dbReference>
<dbReference type="PROSITE" id="PS50294">
    <property type="entry name" value="WD_REPEATS_REGION"/>
    <property type="match status" value="1"/>
</dbReference>
<dbReference type="PANTHER" id="PTHR18763">
    <property type="entry name" value="WD-REPEAT PROTEIN 18"/>
    <property type="match status" value="1"/>
</dbReference>
<organism evidence="5 6">
    <name type="scientific">Parastrongyloides trichosuri</name>
    <name type="common">Possum-specific nematode worm</name>
    <dbReference type="NCBI Taxonomy" id="131310"/>
    <lineage>
        <taxon>Eukaryota</taxon>
        <taxon>Metazoa</taxon>
        <taxon>Ecdysozoa</taxon>
        <taxon>Nematoda</taxon>
        <taxon>Chromadorea</taxon>
        <taxon>Rhabditida</taxon>
        <taxon>Tylenchina</taxon>
        <taxon>Panagrolaimomorpha</taxon>
        <taxon>Strongyloidoidea</taxon>
        <taxon>Strongyloididae</taxon>
        <taxon>Parastrongyloides</taxon>
    </lineage>
</organism>
<dbReference type="InterPro" id="IPR001680">
    <property type="entry name" value="WD40_rpt"/>
</dbReference>
<dbReference type="Pfam" id="PF00400">
    <property type="entry name" value="WD40"/>
    <property type="match status" value="2"/>
</dbReference>
<dbReference type="SUPFAM" id="SSF50978">
    <property type="entry name" value="WD40 repeat-like"/>
    <property type="match status" value="1"/>
</dbReference>
<dbReference type="PANTHER" id="PTHR18763:SF0">
    <property type="entry name" value="WD REPEAT-CONTAINING PROTEIN 18"/>
    <property type="match status" value="1"/>
</dbReference>
<evidence type="ECO:0000256" key="4">
    <source>
        <dbReference type="SAM" id="Coils"/>
    </source>
</evidence>
<dbReference type="Proteomes" id="UP000038045">
    <property type="component" value="Unplaced"/>
</dbReference>
<evidence type="ECO:0000256" key="1">
    <source>
        <dbReference type="ARBA" id="ARBA00022574"/>
    </source>
</evidence>
<accession>A0A0N4Z4M8</accession>
<evidence type="ECO:0000256" key="3">
    <source>
        <dbReference type="PROSITE-ProRule" id="PRU00221"/>
    </source>
</evidence>
<feature type="coiled-coil region" evidence="4">
    <location>
        <begin position="405"/>
        <end position="432"/>
    </location>
</feature>
<proteinExistence type="predicted"/>
<feature type="repeat" description="WD" evidence="3">
    <location>
        <begin position="126"/>
        <end position="159"/>
    </location>
</feature>
<dbReference type="GO" id="GO:0120330">
    <property type="term" value="C:rixosome complex"/>
    <property type="evidence" value="ECO:0007669"/>
    <property type="project" value="TreeGrafter"/>
</dbReference>
<protein>
    <submittedName>
        <fullName evidence="6">WD_REPEATS_REGION domain-containing protein</fullName>
    </submittedName>
</protein>
<dbReference type="PROSITE" id="PS50082">
    <property type="entry name" value="WD_REPEATS_2"/>
    <property type="match status" value="2"/>
</dbReference>
<dbReference type="GO" id="GO:0005656">
    <property type="term" value="C:nuclear pre-replicative complex"/>
    <property type="evidence" value="ECO:0007669"/>
    <property type="project" value="TreeGrafter"/>
</dbReference>
<dbReference type="InterPro" id="IPR045227">
    <property type="entry name" value="WDR18/Ipi3/RID3"/>
</dbReference>
<keyword evidence="5" id="KW-1185">Reference proteome</keyword>
<dbReference type="Gene3D" id="2.130.10.10">
    <property type="entry name" value="YVTN repeat-like/Quinoprotein amine dehydrogenase"/>
    <property type="match status" value="2"/>
</dbReference>
<dbReference type="GO" id="GO:0006261">
    <property type="term" value="P:DNA-templated DNA replication"/>
    <property type="evidence" value="ECO:0007669"/>
    <property type="project" value="TreeGrafter"/>
</dbReference>
<evidence type="ECO:0000313" key="6">
    <source>
        <dbReference type="WBParaSite" id="PTRK_0000194400.1"/>
    </source>
</evidence>
<feature type="repeat" description="WD" evidence="3">
    <location>
        <begin position="277"/>
        <end position="318"/>
    </location>
</feature>
<dbReference type="SMART" id="SM00320">
    <property type="entry name" value="WD40"/>
    <property type="match status" value="3"/>
</dbReference>
<dbReference type="InterPro" id="IPR015943">
    <property type="entry name" value="WD40/YVTN_repeat-like_dom_sf"/>
</dbReference>
<evidence type="ECO:0000313" key="5">
    <source>
        <dbReference type="Proteomes" id="UP000038045"/>
    </source>
</evidence>
<dbReference type="WBParaSite" id="PTRK_0000194400.1">
    <property type="protein sequence ID" value="PTRK_0000194400.1"/>
    <property type="gene ID" value="PTRK_0000194400"/>
</dbReference>
<keyword evidence="4" id="KW-0175">Coiled coil</keyword>
<name>A0A0N4Z4M8_PARTI</name>
<dbReference type="GO" id="GO:0006364">
    <property type="term" value="P:rRNA processing"/>
    <property type="evidence" value="ECO:0007669"/>
    <property type="project" value="TreeGrafter"/>
</dbReference>
<keyword evidence="2" id="KW-0677">Repeat</keyword>
<dbReference type="STRING" id="131310.A0A0N4Z4M8"/>
<sequence length="433" mass="48166">MFAKKSSDELLLISCNNADPFSTLIIDISSGSAIWGLKGHEFRSGNGCQDVTPLGMDGDFMMCTENEGKWLHIISINSKNRFHQVSHLNEPLDNMIVNNEGSMLFGTAGSKVYVWQISNGCLLALFDDHYQKITHIKISSDDTLLFTGSADGNVHVYSVTDLYSFYKNPNTKPTPLFEYRPHSLSITGMAITGGENPRIITCSDDHSLTIYSLSLKRVLLKVTADKPLKCCAIDLPESRLFVANDVGGVAIINLYDIENTTEKLIVTTGETTSVPILEGHEGYVTSMAINTDGSILATGDVLGGYRVWDIASKQTLKTSNMKSGVRTLKFVPNWESLHSTTYVLPKRKFTYFQRILGDPNGIITAVTDSSMDKSDLISKDKLGEIFDYYYEKALKDFKEMEGKTVDNDSENVQILRKEIERLKEEIKVLADQS</sequence>